<name>A0ABS4IMY8_9BACI</name>
<keyword evidence="2" id="KW-1185">Reference proteome</keyword>
<dbReference type="InterPro" id="IPR025233">
    <property type="entry name" value="DUF4176"/>
</dbReference>
<dbReference type="Proteomes" id="UP001519345">
    <property type="component" value="Unassembled WGS sequence"/>
</dbReference>
<dbReference type="EMBL" id="JAGGKX010000038">
    <property type="protein sequence ID" value="MBP1971786.1"/>
    <property type="molecule type" value="Genomic_DNA"/>
</dbReference>
<evidence type="ECO:0008006" key="3">
    <source>
        <dbReference type="Google" id="ProtNLM"/>
    </source>
</evidence>
<dbReference type="Pfam" id="PF13780">
    <property type="entry name" value="DUF4176"/>
    <property type="match status" value="1"/>
</dbReference>
<protein>
    <recommendedName>
        <fullName evidence="3">DUF4176 domain-containing protein</fullName>
    </recommendedName>
</protein>
<dbReference type="RefSeq" id="WP_245301714.1">
    <property type="nucleotide sequence ID" value="NZ_CP110224.1"/>
</dbReference>
<comment type="caution">
    <text evidence="1">The sequence shown here is derived from an EMBL/GenBank/DDBJ whole genome shotgun (WGS) entry which is preliminary data.</text>
</comment>
<evidence type="ECO:0000313" key="1">
    <source>
        <dbReference type="EMBL" id="MBP1971786.1"/>
    </source>
</evidence>
<accession>A0ABS4IMY8</accession>
<proteinExistence type="predicted"/>
<gene>
    <name evidence="1" type="ORF">J2Z83_003941</name>
</gene>
<evidence type="ECO:0000313" key="2">
    <source>
        <dbReference type="Proteomes" id="UP001519345"/>
    </source>
</evidence>
<organism evidence="1 2">
    <name type="scientific">Virgibacillus natechei</name>
    <dbReference type="NCBI Taxonomy" id="1216297"/>
    <lineage>
        <taxon>Bacteria</taxon>
        <taxon>Bacillati</taxon>
        <taxon>Bacillota</taxon>
        <taxon>Bacilli</taxon>
        <taxon>Bacillales</taxon>
        <taxon>Bacillaceae</taxon>
        <taxon>Virgibacillus</taxon>
    </lineage>
</organism>
<sequence length="97" mass="11477">MDILPIGSVIRLKDGDVKLMILNRAPLYNKDGIIGYFDYSACMYPAGQVEEQVHFFNNENIEEVYFEGYRDEQEELFQEQYEEKMKDVSYPKFTVDD</sequence>
<reference evidence="1 2" key="1">
    <citation type="submission" date="2021-03" db="EMBL/GenBank/DDBJ databases">
        <title>Genomic Encyclopedia of Type Strains, Phase IV (KMG-IV): sequencing the most valuable type-strain genomes for metagenomic binning, comparative biology and taxonomic classification.</title>
        <authorList>
            <person name="Goeker M."/>
        </authorList>
    </citation>
    <scope>NUCLEOTIDE SEQUENCE [LARGE SCALE GENOMIC DNA]</scope>
    <source>
        <strain evidence="1 2">DSM 25609</strain>
    </source>
</reference>